<dbReference type="AlphaFoldDB" id="W8BWN4"/>
<dbReference type="InterPro" id="IPR043313">
    <property type="entry name" value="LRMDA"/>
</dbReference>
<feature type="domain" description="U2A'/phosphoprotein 32 family A C-terminal" evidence="3">
    <location>
        <begin position="218"/>
        <end position="236"/>
    </location>
</feature>
<feature type="compositionally biased region" description="Low complexity" evidence="2">
    <location>
        <begin position="255"/>
        <end position="269"/>
    </location>
</feature>
<dbReference type="PANTHER" id="PTHR46282:SF1">
    <property type="entry name" value="LEUCINE-RICH REPEAT-CONTAINING PROTEIN 72-LIKE"/>
    <property type="match status" value="1"/>
</dbReference>
<dbReference type="EMBL" id="GAMC01008894">
    <property type="protein sequence ID" value="JAB97661.1"/>
    <property type="molecule type" value="mRNA"/>
</dbReference>
<name>W8BWN4_CERCA</name>
<accession>W8BWN4</accession>
<dbReference type="SMART" id="SM00446">
    <property type="entry name" value="LRRcap"/>
    <property type="match status" value="1"/>
</dbReference>
<dbReference type="SUPFAM" id="SSF52058">
    <property type="entry name" value="L domain-like"/>
    <property type="match status" value="1"/>
</dbReference>
<dbReference type="Gene3D" id="3.80.10.10">
    <property type="entry name" value="Ribonuclease Inhibitor"/>
    <property type="match status" value="1"/>
</dbReference>
<feature type="region of interest" description="Disordered" evidence="2">
    <location>
        <begin position="255"/>
        <end position="276"/>
    </location>
</feature>
<keyword evidence="1" id="KW-0677">Repeat</keyword>
<dbReference type="InterPro" id="IPR032675">
    <property type="entry name" value="LRR_dom_sf"/>
</dbReference>
<gene>
    <name evidence="4" type="primary">CJ011</name>
</gene>
<proteinExistence type="evidence at transcript level"/>
<organism evidence="4">
    <name type="scientific">Ceratitis capitata</name>
    <name type="common">Mediterranean fruit fly</name>
    <name type="synonym">Tephritis capitata</name>
    <dbReference type="NCBI Taxonomy" id="7213"/>
    <lineage>
        <taxon>Eukaryota</taxon>
        <taxon>Metazoa</taxon>
        <taxon>Ecdysozoa</taxon>
        <taxon>Arthropoda</taxon>
        <taxon>Hexapoda</taxon>
        <taxon>Insecta</taxon>
        <taxon>Pterygota</taxon>
        <taxon>Neoptera</taxon>
        <taxon>Endopterygota</taxon>
        <taxon>Diptera</taxon>
        <taxon>Brachycera</taxon>
        <taxon>Muscomorpha</taxon>
        <taxon>Tephritoidea</taxon>
        <taxon>Tephritidae</taxon>
        <taxon>Ceratitis</taxon>
        <taxon>Ceratitis</taxon>
    </lineage>
</organism>
<dbReference type="PANTHER" id="PTHR46282">
    <property type="entry name" value="LEUCINE-RICH MELANOCYTE DIFFERENTIATION-ASSOCIATED PROTEIN"/>
    <property type="match status" value="1"/>
</dbReference>
<evidence type="ECO:0000259" key="3">
    <source>
        <dbReference type="SMART" id="SM00446"/>
    </source>
</evidence>
<feature type="non-terminal residue" evidence="4">
    <location>
        <position position="1"/>
    </location>
</feature>
<dbReference type="InterPro" id="IPR003603">
    <property type="entry name" value="U2A'_phosphoprotein32A_C"/>
</dbReference>
<evidence type="ECO:0000313" key="4">
    <source>
        <dbReference type="EMBL" id="JAB97661.1"/>
    </source>
</evidence>
<reference evidence="4" key="2">
    <citation type="journal article" date="2014" name="BMC Genomics">
        <title>A genomic perspective to assessing quality of mass-reared SIT flies used in Mediterranean fruit fly (Ceratitis capitata) eradication in California.</title>
        <authorList>
            <person name="Calla B."/>
            <person name="Hall B."/>
            <person name="Hou S."/>
            <person name="Geib S.M."/>
        </authorList>
    </citation>
    <scope>NUCLEOTIDE SEQUENCE</scope>
</reference>
<reference evidence="4" key="1">
    <citation type="submission" date="2013-07" db="EMBL/GenBank/DDBJ databases">
        <authorList>
            <person name="Geib S."/>
        </authorList>
    </citation>
    <scope>NUCLEOTIDE SEQUENCE</scope>
</reference>
<dbReference type="OrthoDB" id="10251250at2759"/>
<sequence length="308" mass="35215">CCVQALHILPHFQRTTRENYQLLAVLKKCISLDLLNHHCNCYDDTNFSHLNYCSMQQKISSNTSISGNISTSSFASDDSIGDNIVEEDGRISLAYENLRNIPRRVAERFAAHTRYLDLSYNHFQNLSFLSFFDELDTLILDRNYDLDIDTLPFLPNLKILWINNCNISNMAEWVLRIRDQCPSLEYLSVMGNPGINNVLPSSTPLANYDAGPMPTPVTNDYREYILKCLPQLQNLDGEPRNNKFPVVNQNNCLTSTSSYGNSQSTSSISNDKSPGEERIKQIIRTLSFRDMFQLKNKRKKLYLSSSTN</sequence>
<protein>
    <submittedName>
        <fullName evidence="4">Leucine-rich repeat-containing protein C10orf11</fullName>
    </submittedName>
</protein>
<evidence type="ECO:0000256" key="2">
    <source>
        <dbReference type="SAM" id="MobiDB-lite"/>
    </source>
</evidence>
<evidence type="ECO:0000256" key="1">
    <source>
        <dbReference type="ARBA" id="ARBA00022737"/>
    </source>
</evidence>